<proteinExistence type="predicted"/>
<dbReference type="InterPro" id="IPR006500">
    <property type="entry name" value="Helicase_put_C_phage/plasmid"/>
</dbReference>
<dbReference type="OrthoDB" id="9763644at2"/>
<organism evidence="7 8">
    <name type="scientific">Pseudarthrobacter phenanthrenivorans</name>
    <name type="common">Arthrobacter phenanthrenivorans</name>
    <dbReference type="NCBI Taxonomy" id="361575"/>
    <lineage>
        <taxon>Bacteria</taxon>
        <taxon>Bacillati</taxon>
        <taxon>Actinomycetota</taxon>
        <taxon>Actinomycetes</taxon>
        <taxon>Micrococcales</taxon>
        <taxon>Micrococcaceae</taxon>
        <taxon>Pseudarthrobacter</taxon>
    </lineage>
</organism>
<reference evidence="7 8" key="1">
    <citation type="submission" date="2014-12" db="EMBL/GenBank/DDBJ databases">
        <title>Genome sequencing of Arthrobacter phenanthrenivorans SWC37.</title>
        <authorList>
            <person name="Tan P.W."/>
            <person name="Chan K.-G."/>
        </authorList>
    </citation>
    <scope>NUCLEOTIDE SEQUENCE [LARGE SCALE GENOMIC DNA]</scope>
    <source>
        <strain evidence="7 8">SWC37</strain>
    </source>
</reference>
<dbReference type="InterPro" id="IPR014015">
    <property type="entry name" value="Helicase_SF3_DNA-vir"/>
</dbReference>
<dbReference type="PROSITE" id="PS51206">
    <property type="entry name" value="SF3_HELICASE_1"/>
    <property type="match status" value="1"/>
</dbReference>
<dbReference type="GO" id="GO:0016787">
    <property type="term" value="F:hydrolase activity"/>
    <property type="evidence" value="ECO:0007669"/>
    <property type="project" value="UniProtKB-KW"/>
</dbReference>
<dbReference type="AlphaFoldDB" id="A0A0B4D5S6"/>
<keyword evidence="2" id="KW-0378">Hydrolase</keyword>
<dbReference type="GO" id="GO:0005524">
    <property type="term" value="F:ATP binding"/>
    <property type="evidence" value="ECO:0007669"/>
    <property type="project" value="UniProtKB-KW"/>
</dbReference>
<keyword evidence="1" id="KW-0547">Nucleotide-binding</keyword>
<evidence type="ECO:0000256" key="4">
    <source>
        <dbReference type="SAM" id="Coils"/>
    </source>
</evidence>
<evidence type="ECO:0000256" key="2">
    <source>
        <dbReference type="ARBA" id="ARBA00022801"/>
    </source>
</evidence>
<dbReference type="Gene3D" id="3.40.50.300">
    <property type="entry name" value="P-loop containing nucleotide triphosphate hydrolases"/>
    <property type="match status" value="1"/>
</dbReference>
<feature type="region of interest" description="Disordered" evidence="5">
    <location>
        <begin position="1"/>
        <end position="21"/>
    </location>
</feature>
<dbReference type="EMBL" id="JWTB01000008">
    <property type="protein sequence ID" value="KIC68704.1"/>
    <property type="molecule type" value="Genomic_DNA"/>
</dbReference>
<name>A0A0B4D5S6_PSEPS</name>
<dbReference type="SMART" id="SM00885">
    <property type="entry name" value="D5_N"/>
    <property type="match status" value="1"/>
</dbReference>
<keyword evidence="3" id="KW-0067">ATP-binding</keyword>
<evidence type="ECO:0000256" key="3">
    <source>
        <dbReference type="ARBA" id="ARBA00022840"/>
    </source>
</evidence>
<keyword evidence="4" id="KW-0175">Coiled coil</keyword>
<evidence type="ECO:0000259" key="6">
    <source>
        <dbReference type="PROSITE" id="PS51206"/>
    </source>
</evidence>
<feature type="coiled-coil region" evidence="4">
    <location>
        <begin position="152"/>
        <end position="179"/>
    </location>
</feature>
<dbReference type="RefSeq" id="WP_043450401.1">
    <property type="nucleotide sequence ID" value="NZ_JWTB01000008.1"/>
</dbReference>
<dbReference type="PANTHER" id="PTHR35372:SF2">
    <property type="entry name" value="SF3 HELICASE DOMAIN-CONTAINING PROTEIN"/>
    <property type="match status" value="1"/>
</dbReference>
<sequence length="636" mass="70006">MKRDEVTETPRDTTDDDNVEEMVPAGAPVAELIPEDNQPVQADRAVGGGPSLDLTFKVPSEDVCLETWQHDASPNGLIRRLVAHYGKEFNYRPSEDAWLRWNGKVYAADHKNLDIMDAARCVAESIVHVEAPLLAANHPDVLTLQEEVKTARAAGSEELKDLAAQLMSLKRKLANDHRAYGMRCQLDASVRAAVTGAQKHLSVPEAEWDGPKHLLNVQNGVVDLRTGELLPHRRTWRFTQITQCDYNPDATIEQLGNVLNHLSDGRLEVQEYIQRWIGQGLTGEVSAASILYVFGAPQVGKSTLFNAVLYTMGEGADPALSFASTAKPEAFMKKTASHDEGFHHLRRCRLVVITEVQGGMLDNTKLKTISGGDGYDSRKAGGTTEKYFPRMSIMMTSNKLTVIAPEDKGLMERFQPYEVTRPLPKEKRSSAVKDALQSKQGMESILAWAVKGAIKWYADGANNDALKAPAYFADELADYTRDMDTLQGWLGDNIVLVEKDHVAGYPAKGVELWKNYDEYVKGKGMKKTSFYRELAELGYTRTPKQRWTLRGGKNKGQTQPPAYWVPGLYIASGWGTYGYGDNTEDLGGNVPLDPHDVYDNGCQGGCNGCGSADCKAVTSGRGVIAFPIADDQPHAA</sequence>
<gene>
    <name evidence="7" type="ORF">RM50_04385</name>
</gene>
<dbReference type="Proteomes" id="UP000031196">
    <property type="component" value="Unassembled WGS sequence"/>
</dbReference>
<evidence type="ECO:0000313" key="8">
    <source>
        <dbReference type="Proteomes" id="UP000031196"/>
    </source>
</evidence>
<protein>
    <recommendedName>
        <fullName evidence="6">SF3 helicase domain-containing protein</fullName>
    </recommendedName>
</protein>
<dbReference type="InterPro" id="IPR027417">
    <property type="entry name" value="P-loop_NTPase"/>
</dbReference>
<feature type="compositionally biased region" description="Basic and acidic residues" evidence="5">
    <location>
        <begin position="1"/>
        <end position="13"/>
    </location>
</feature>
<evidence type="ECO:0000256" key="5">
    <source>
        <dbReference type="SAM" id="MobiDB-lite"/>
    </source>
</evidence>
<comment type="caution">
    <text evidence="7">The sequence shown here is derived from an EMBL/GenBank/DDBJ whole genome shotgun (WGS) entry which is preliminary data.</text>
</comment>
<dbReference type="InterPro" id="IPR014818">
    <property type="entry name" value="Phage/plasmid_primase_P4_C"/>
</dbReference>
<dbReference type="InterPro" id="IPR051620">
    <property type="entry name" value="ORF904-like_C"/>
</dbReference>
<feature type="domain" description="SF3 helicase" evidence="6">
    <location>
        <begin position="268"/>
        <end position="432"/>
    </location>
</feature>
<dbReference type="NCBIfam" id="TIGR01613">
    <property type="entry name" value="primase_Cterm"/>
    <property type="match status" value="1"/>
</dbReference>
<evidence type="ECO:0000256" key="1">
    <source>
        <dbReference type="ARBA" id="ARBA00022741"/>
    </source>
</evidence>
<accession>A0A0B4D5S6</accession>
<dbReference type="Pfam" id="PF08706">
    <property type="entry name" value="D5_N"/>
    <property type="match status" value="1"/>
</dbReference>
<dbReference type="SUPFAM" id="SSF52540">
    <property type="entry name" value="P-loop containing nucleoside triphosphate hydrolases"/>
    <property type="match status" value="1"/>
</dbReference>
<evidence type="ECO:0000313" key="7">
    <source>
        <dbReference type="EMBL" id="KIC68704.1"/>
    </source>
</evidence>
<dbReference type="PANTHER" id="PTHR35372">
    <property type="entry name" value="ATP BINDING PROTEIN-RELATED"/>
    <property type="match status" value="1"/>
</dbReference>